<name>A0A2G9Z9Z5_9BACT</name>
<dbReference type="SUPFAM" id="SSF55200">
    <property type="entry name" value="Translation initiation factor IF3, C-terminal domain"/>
    <property type="match status" value="1"/>
</dbReference>
<evidence type="ECO:0000313" key="7">
    <source>
        <dbReference type="EMBL" id="PIP29999.1"/>
    </source>
</evidence>
<comment type="similarity">
    <text evidence="1">Belongs to the IF-3 family.</text>
</comment>
<evidence type="ECO:0000256" key="2">
    <source>
        <dbReference type="ARBA" id="ARBA00022540"/>
    </source>
</evidence>
<reference evidence="7 8" key="1">
    <citation type="submission" date="2017-09" db="EMBL/GenBank/DDBJ databases">
        <title>Depth-based differentiation of microbial function through sediment-hosted aquifers and enrichment of novel symbionts in the deep terrestrial subsurface.</title>
        <authorList>
            <person name="Probst A.J."/>
            <person name="Ladd B."/>
            <person name="Jarett J.K."/>
            <person name="Geller-Mcgrath D.E."/>
            <person name="Sieber C.M."/>
            <person name="Emerson J.B."/>
            <person name="Anantharaman K."/>
            <person name="Thomas B.C."/>
            <person name="Malmstrom R."/>
            <person name="Stieglmeier M."/>
            <person name="Klingl A."/>
            <person name="Woyke T."/>
            <person name="Ryan C.M."/>
            <person name="Banfield J.F."/>
        </authorList>
    </citation>
    <scope>NUCLEOTIDE SEQUENCE [LARGE SCALE GENOMIC DNA]</scope>
    <source>
        <strain evidence="7">CG23_combo_of_CG06-09_8_20_14_all_54_14</strain>
    </source>
</reference>
<proteinExistence type="inferred from homology"/>
<dbReference type="SUPFAM" id="SSF54364">
    <property type="entry name" value="Translation initiation factor IF3, N-terminal domain"/>
    <property type="match status" value="1"/>
</dbReference>
<comment type="caution">
    <text evidence="7">The sequence shown here is derived from an EMBL/GenBank/DDBJ whole genome shotgun (WGS) entry which is preliminary data.</text>
</comment>
<keyword evidence="3" id="KW-0648">Protein biosynthesis</keyword>
<evidence type="ECO:0000256" key="1">
    <source>
        <dbReference type="ARBA" id="ARBA00005439"/>
    </source>
</evidence>
<organism evidence="7 8">
    <name type="scientific">Candidatus Jorgensenbacteria bacterium CG23_combo_of_CG06-09_8_20_14_all_54_14</name>
    <dbReference type="NCBI Taxonomy" id="1974595"/>
    <lineage>
        <taxon>Bacteria</taxon>
        <taxon>Candidatus Joergenseniibacteriota</taxon>
    </lineage>
</organism>
<dbReference type="GO" id="GO:0003743">
    <property type="term" value="F:translation initiation factor activity"/>
    <property type="evidence" value="ECO:0007669"/>
    <property type="project" value="UniProtKB-UniRule"/>
</dbReference>
<keyword evidence="2 7" id="KW-0396">Initiation factor</keyword>
<dbReference type="InterPro" id="IPR019814">
    <property type="entry name" value="Translation_initiation_fac_3_N"/>
</dbReference>
<sequence>MKALYCGTCLCYYRAIQYRTNNAITAPQLRVIDAAGANLGILERTEALRIASEQRMDLIEIAPAAKPPVARIMSFDKFRYLKEKEEKKQQRAEKSKGLKHVRITPRAALNDLHIKARQAEKFLNEGHKLEIRLFMRGREKGNKEWALKKLDEFLKMIPVPHQMTMPPRWGGRGFITQIGKK</sequence>
<dbReference type="NCBIfam" id="TIGR00168">
    <property type="entry name" value="infC"/>
    <property type="match status" value="1"/>
</dbReference>
<dbReference type="EMBL" id="PCRZ01000019">
    <property type="protein sequence ID" value="PIP29999.1"/>
    <property type="molecule type" value="Genomic_DNA"/>
</dbReference>
<dbReference type="GO" id="GO:0005737">
    <property type="term" value="C:cytoplasm"/>
    <property type="evidence" value="ECO:0007669"/>
    <property type="project" value="UniProtKB-ARBA"/>
</dbReference>
<evidence type="ECO:0000313" key="8">
    <source>
        <dbReference type="Proteomes" id="UP000228812"/>
    </source>
</evidence>
<dbReference type="PANTHER" id="PTHR10938:SF0">
    <property type="entry name" value="TRANSLATION INITIATION FACTOR IF-3, MITOCHONDRIAL"/>
    <property type="match status" value="1"/>
</dbReference>
<dbReference type="InterPro" id="IPR019815">
    <property type="entry name" value="Translation_initiation_fac_3_C"/>
</dbReference>
<gene>
    <name evidence="7" type="primary">infC</name>
    <name evidence="7" type="ORF">COX26_01040</name>
</gene>
<evidence type="ECO:0000259" key="5">
    <source>
        <dbReference type="Pfam" id="PF00707"/>
    </source>
</evidence>
<dbReference type="PANTHER" id="PTHR10938">
    <property type="entry name" value="TRANSLATION INITIATION FACTOR IF-3"/>
    <property type="match status" value="1"/>
</dbReference>
<dbReference type="InterPro" id="IPR001288">
    <property type="entry name" value="Translation_initiation_fac_3"/>
</dbReference>
<evidence type="ECO:0000259" key="6">
    <source>
        <dbReference type="Pfam" id="PF05198"/>
    </source>
</evidence>
<dbReference type="AlphaFoldDB" id="A0A2G9Z9Z5"/>
<dbReference type="Proteomes" id="UP000228812">
    <property type="component" value="Unassembled WGS sequence"/>
</dbReference>
<dbReference type="InterPro" id="IPR036788">
    <property type="entry name" value="T_IF-3_C_sf"/>
</dbReference>
<accession>A0A2G9Z9Z5</accession>
<dbReference type="Pfam" id="PF00707">
    <property type="entry name" value="IF3_C"/>
    <property type="match status" value="1"/>
</dbReference>
<protein>
    <recommendedName>
        <fullName evidence="4">Translation initiation factor IF-3</fullName>
    </recommendedName>
</protein>
<evidence type="ECO:0000256" key="3">
    <source>
        <dbReference type="ARBA" id="ARBA00022917"/>
    </source>
</evidence>
<feature type="domain" description="Translation initiation factor 3 C-terminal" evidence="5">
    <location>
        <begin position="98"/>
        <end position="178"/>
    </location>
</feature>
<dbReference type="Gene3D" id="3.30.110.10">
    <property type="entry name" value="Translation initiation factor 3 (IF-3), C-terminal domain"/>
    <property type="match status" value="1"/>
</dbReference>
<dbReference type="GO" id="GO:0043022">
    <property type="term" value="F:ribosome binding"/>
    <property type="evidence" value="ECO:0007669"/>
    <property type="project" value="TreeGrafter"/>
</dbReference>
<evidence type="ECO:0000256" key="4">
    <source>
        <dbReference type="NCBIfam" id="TIGR00168"/>
    </source>
</evidence>
<dbReference type="GO" id="GO:0032790">
    <property type="term" value="P:ribosome disassembly"/>
    <property type="evidence" value="ECO:0007669"/>
    <property type="project" value="TreeGrafter"/>
</dbReference>
<dbReference type="InterPro" id="IPR036787">
    <property type="entry name" value="T_IF-3_N_sf"/>
</dbReference>
<feature type="domain" description="Translation initiation factor 3 N-terminal" evidence="6">
    <location>
        <begin position="20"/>
        <end position="89"/>
    </location>
</feature>
<dbReference type="Gene3D" id="3.10.20.80">
    <property type="entry name" value="Translation initiation factor 3 (IF-3), N-terminal domain"/>
    <property type="match status" value="1"/>
</dbReference>
<dbReference type="Pfam" id="PF05198">
    <property type="entry name" value="IF3_N"/>
    <property type="match status" value="1"/>
</dbReference>